<dbReference type="GeneID" id="3660399"/>
<dbReference type="PaxDb" id="5691-EAN76528"/>
<keyword evidence="3" id="KW-1185">Reference proteome</keyword>
<evidence type="ECO:0000313" key="2">
    <source>
        <dbReference type="EMBL" id="EAN76528.1"/>
    </source>
</evidence>
<name>Q38F92_TRYB2</name>
<dbReference type="RefSeq" id="XP_803754.1">
    <property type="nucleotide sequence ID" value="XM_798661.1"/>
</dbReference>
<organism evidence="2 3">
    <name type="scientific">Trypanosoma brucei brucei (strain 927/4 GUTat10.1)</name>
    <dbReference type="NCBI Taxonomy" id="185431"/>
    <lineage>
        <taxon>Eukaryota</taxon>
        <taxon>Discoba</taxon>
        <taxon>Euglenozoa</taxon>
        <taxon>Kinetoplastea</taxon>
        <taxon>Metakinetoplastina</taxon>
        <taxon>Trypanosomatida</taxon>
        <taxon>Trypanosomatidae</taxon>
        <taxon>Trypanosoma</taxon>
    </lineage>
</organism>
<reference evidence="2 3" key="2">
    <citation type="journal article" date="2005" name="Science">
        <title>The genome of the African trypanosome Trypanosoma brucei.</title>
        <authorList>
            <person name="Berriman M."/>
            <person name="Ghedin E."/>
            <person name="Hertz-Fowler C."/>
            <person name="Blandin G."/>
            <person name="Renauld H."/>
            <person name="Bartholomeu D.C."/>
            <person name="Lennard N.J."/>
            <person name="Caler E."/>
            <person name="Hamlin N.E."/>
            <person name="Haas B."/>
            <person name="Bohme U."/>
            <person name="Hannick L."/>
            <person name="Aslett M.A."/>
            <person name="Shallom J."/>
            <person name="Marcello L."/>
            <person name="Hou L."/>
            <person name="Wickstead B."/>
            <person name="Alsmark U.C."/>
            <person name="Arrowsmith C."/>
            <person name="Atkin R.J."/>
            <person name="Barron A.J."/>
            <person name="Bringaud F."/>
            <person name="Brooks K."/>
            <person name="Carrington M."/>
            <person name="Cherevach I."/>
            <person name="Chillingworth T.J."/>
            <person name="Churcher C."/>
            <person name="Clark L.N."/>
            <person name="Corton C.H."/>
            <person name="Cronin A."/>
            <person name="Davies R.M."/>
            <person name="Doggett J."/>
            <person name="Djikeng A."/>
            <person name="Feldblyum T."/>
            <person name="Field M.C."/>
            <person name="Fraser A."/>
            <person name="Goodhead I."/>
            <person name="Hance Z."/>
            <person name="Harper D."/>
            <person name="Harris B.R."/>
            <person name="Hauser H."/>
            <person name="Hostetler J."/>
            <person name="Ivens A."/>
            <person name="Jagels K."/>
            <person name="Johnson D."/>
            <person name="Johnson J."/>
            <person name="Jones K."/>
            <person name="Kerhornou A.X."/>
            <person name="Koo H."/>
            <person name="Larke N."/>
            <person name="Landfear S."/>
            <person name="Larkin C."/>
            <person name="Leech V."/>
            <person name="Line A."/>
            <person name="Lord A."/>
            <person name="Macleod A."/>
            <person name="Mooney P.J."/>
            <person name="Moule S."/>
            <person name="Martin D.M."/>
            <person name="Morgan G.W."/>
            <person name="Mungall K."/>
            <person name="Norbertczak H."/>
            <person name="Ormond D."/>
            <person name="Pai G."/>
            <person name="Peacock C.S."/>
            <person name="Peterson J."/>
            <person name="Quail M.A."/>
            <person name="Rabbinowitsch E."/>
            <person name="Rajandream M.A."/>
            <person name="Reitter C."/>
            <person name="Salzberg S.L."/>
            <person name="Sanders M."/>
            <person name="Schobel S."/>
            <person name="Sharp S."/>
            <person name="Simmonds M."/>
            <person name="Simpson A.J."/>
            <person name="Tallon L."/>
            <person name="Turner C.M."/>
            <person name="Tait A."/>
            <person name="Tivey A.R."/>
            <person name="Van Aken S."/>
            <person name="Walker D."/>
            <person name="Wanless D."/>
            <person name="Wang S."/>
            <person name="White B."/>
            <person name="White O."/>
            <person name="Whitehead S."/>
            <person name="Woodward J."/>
            <person name="Wortman J."/>
            <person name="Adams M.D."/>
            <person name="Embley T.M."/>
            <person name="Gull K."/>
            <person name="Ullu E."/>
            <person name="Barry J.D."/>
            <person name="Fairlamb A.H."/>
            <person name="Opperdoes F."/>
            <person name="Barrell B.G."/>
            <person name="Donelson J.E."/>
            <person name="Hall N."/>
            <person name="Fraser C.M."/>
            <person name="Melville S.E."/>
            <person name="El-Sayed N.M."/>
        </authorList>
    </citation>
    <scope>NUCLEOTIDE SEQUENCE [LARGE SCALE GENOMIC DNA]</scope>
    <source>
        <strain evidence="2 3">927/4 GUTat10.1</strain>
    </source>
</reference>
<dbReference type="InParanoid" id="Q38F92"/>
<evidence type="ECO:0008006" key="4">
    <source>
        <dbReference type="Google" id="ProtNLM"/>
    </source>
</evidence>
<feature type="chain" id="PRO_5004221908" description="Secreted protein" evidence="1">
    <location>
        <begin position="18"/>
        <end position="76"/>
    </location>
</feature>
<dbReference type="KEGG" id="tbr:Tb09.160.3100"/>
<reference evidence="2 3" key="1">
    <citation type="journal article" date="2005" name="Science">
        <title>Comparative genomics of trypanosomatid parasitic protozoa.</title>
        <authorList>
            <person name="El-Sayed N.M."/>
            <person name="Myler P.J."/>
            <person name="Blandin G."/>
            <person name="Berriman M."/>
            <person name="Crabtree J."/>
            <person name="Aggarwal G."/>
            <person name="Caler E."/>
            <person name="Renauld H."/>
            <person name="Worthey E.A."/>
            <person name="Hertz-Fowler C."/>
            <person name="Ghedin E."/>
            <person name="Peacock C."/>
            <person name="Bartholomeu D.C."/>
            <person name="Haas B.J."/>
            <person name="Tran A.N."/>
            <person name="Wortman J.R."/>
            <person name="Alsmark U.C."/>
            <person name="Angiuoli S."/>
            <person name="Anupama A."/>
            <person name="Badger J."/>
            <person name="Bringaud F."/>
            <person name="Cadag E."/>
            <person name="Carlton J.M."/>
            <person name="Cerqueira G.C."/>
            <person name="Creasy T."/>
            <person name="Delcher A.L."/>
            <person name="Djikeng A."/>
            <person name="Embley T.M."/>
            <person name="Hauser C."/>
            <person name="Ivens A.C."/>
            <person name="Kummerfeld S.K."/>
            <person name="Pereira-Leal J.B."/>
            <person name="Nilsson D."/>
            <person name="Peterson J."/>
            <person name="Salzberg S.L."/>
            <person name="Shallom J."/>
            <person name="Silva J.C."/>
            <person name="Sundaram J."/>
            <person name="Westenberger S."/>
            <person name="White O."/>
            <person name="Melville S.E."/>
            <person name="Donelson J.E."/>
            <person name="Andersson B."/>
            <person name="Stuart K.D."/>
            <person name="Hall N."/>
        </authorList>
    </citation>
    <scope>NUCLEOTIDE SEQUENCE [LARGE SCALE GENOMIC DNA]</scope>
    <source>
        <strain evidence="2 3">927/4 GUTat10.1</strain>
    </source>
</reference>
<dbReference type="Proteomes" id="UP000008524">
    <property type="component" value="Chromosome 9"/>
</dbReference>
<keyword evidence="1" id="KW-0732">Signal</keyword>
<evidence type="ECO:0000256" key="1">
    <source>
        <dbReference type="SAM" id="SignalP"/>
    </source>
</evidence>
<protein>
    <recommendedName>
        <fullName evidence="4">Secreted protein</fullName>
    </recommendedName>
</protein>
<dbReference type="AlphaFoldDB" id="Q38F92"/>
<accession>Q38F92</accession>
<feature type="signal peptide" evidence="1">
    <location>
        <begin position="1"/>
        <end position="17"/>
    </location>
</feature>
<gene>
    <name evidence="2" type="ORF">Tb09.160.3100</name>
</gene>
<proteinExistence type="predicted"/>
<evidence type="ECO:0000313" key="3">
    <source>
        <dbReference type="Proteomes" id="UP000008524"/>
    </source>
</evidence>
<sequence>MFPNLFFGHLLFVPASSHLFPVICKHTHTQKKSEKREGFNNDSLAVMKSKDAKKKHCNWRWAAWVEYRVFLKYVKQ</sequence>
<dbReference type="EMBL" id="CM000207">
    <property type="protein sequence ID" value="EAN76528.1"/>
    <property type="molecule type" value="Genomic_DNA"/>
</dbReference>